<comment type="pathway">
    <text evidence="3">tRNA modification; 5-methoxycarbonylmethyl-2-thiouridine-tRNA biosynthesis.</text>
</comment>
<dbReference type="GO" id="GO:0000049">
    <property type="term" value="F:tRNA binding"/>
    <property type="evidence" value="ECO:0007669"/>
    <property type="project" value="InterPro"/>
</dbReference>
<dbReference type="EMBL" id="GEBQ01029212">
    <property type="protein sequence ID" value="JAT10765.1"/>
    <property type="molecule type" value="Transcribed_RNA"/>
</dbReference>
<dbReference type="Gene3D" id="3.40.50.620">
    <property type="entry name" value="HUPs"/>
    <property type="match status" value="1"/>
</dbReference>
<dbReference type="InterPro" id="IPR019407">
    <property type="entry name" value="CTU2"/>
</dbReference>
<dbReference type="InterPro" id="IPR014729">
    <property type="entry name" value="Rossmann-like_a/b/a_fold"/>
</dbReference>
<comment type="subcellular location">
    <subcellularLocation>
        <location evidence="3">Cytoplasm</location>
    </subcellularLocation>
</comment>
<accession>A0A1B6KH68</accession>
<dbReference type="PANTHER" id="PTHR20882:SF14">
    <property type="entry name" value="CYTOPLASMIC TRNA 2-THIOLATION PROTEIN 2"/>
    <property type="match status" value="1"/>
</dbReference>
<dbReference type="GO" id="GO:0032447">
    <property type="term" value="P:protein urmylation"/>
    <property type="evidence" value="ECO:0007669"/>
    <property type="project" value="UniProtKB-UniRule"/>
</dbReference>
<protein>
    <recommendedName>
        <fullName evidence="3">Cytoplasmic tRNA 2-thiolation protein 2</fullName>
    </recommendedName>
</protein>
<evidence type="ECO:0000256" key="3">
    <source>
        <dbReference type="HAMAP-Rule" id="MF_03054"/>
    </source>
</evidence>
<keyword evidence="2 3" id="KW-0819">tRNA processing</keyword>
<evidence type="ECO:0000256" key="4">
    <source>
        <dbReference type="SAM" id="MobiDB-lite"/>
    </source>
</evidence>
<sequence length="449" mass="49969">MCSNHDVDNDGLMLMEKVDKPNLTGQWCRKCVDKIEAKVVLRKKDAYCKQCFLSSVSHKFRACLGKSKTMRPGDKVLVGFSGTDNSVALLHLIQTGVQEISHKRLMFEPCVAYIDEGTALQLRSEESNRISESVDGILQTFSYPVYKVPLELAIESEEVVENFINGGSNLIETSNLCALFESISDITSKMDLLCKLRYNLLIQVAKALGCNKMFTAETADDLAVRLMTNVSLGRGSQLPYDVGFSDERCPEVKVVRPLRDLSKKELTFYNVFHRLKSAHIPSLSTMADTHSSIQKLTESFLCELQDGFPSTLSTVFRVADKLTTTSGERSVCPLCKTPLDADDVASSSLRATQFSRLVSSSGPSKLAEETSTQDSSSNSETRCCGDNSSTSNSCSKRNITNELQMMLCYSCKLILKNADIDKLPAPVIQKLRESNQRFRMKKEIEQFLL</sequence>
<name>A0A1B6KH68_9HEMI</name>
<dbReference type="GO" id="GO:0005829">
    <property type="term" value="C:cytosol"/>
    <property type="evidence" value="ECO:0007669"/>
    <property type="project" value="TreeGrafter"/>
</dbReference>
<dbReference type="HAMAP" id="MF_03054">
    <property type="entry name" value="CTU2"/>
    <property type="match status" value="1"/>
</dbReference>
<evidence type="ECO:0000256" key="1">
    <source>
        <dbReference type="ARBA" id="ARBA00022490"/>
    </source>
</evidence>
<dbReference type="PANTHER" id="PTHR20882">
    <property type="entry name" value="CYTOPLASMIC TRNA 2-THIOLATION PROTEIN 2"/>
    <property type="match status" value="1"/>
</dbReference>
<organism evidence="5">
    <name type="scientific">Graphocephala atropunctata</name>
    <dbReference type="NCBI Taxonomy" id="36148"/>
    <lineage>
        <taxon>Eukaryota</taxon>
        <taxon>Metazoa</taxon>
        <taxon>Ecdysozoa</taxon>
        <taxon>Arthropoda</taxon>
        <taxon>Hexapoda</taxon>
        <taxon>Insecta</taxon>
        <taxon>Pterygota</taxon>
        <taxon>Neoptera</taxon>
        <taxon>Paraneoptera</taxon>
        <taxon>Hemiptera</taxon>
        <taxon>Auchenorrhyncha</taxon>
        <taxon>Membracoidea</taxon>
        <taxon>Cicadellidae</taxon>
        <taxon>Cicadellinae</taxon>
        <taxon>Cicadellini</taxon>
        <taxon>Graphocephala</taxon>
    </lineage>
</organism>
<dbReference type="AlphaFoldDB" id="A0A1B6KH68"/>
<dbReference type="GO" id="GO:0016779">
    <property type="term" value="F:nucleotidyltransferase activity"/>
    <property type="evidence" value="ECO:0007669"/>
    <property type="project" value="UniProtKB-UniRule"/>
</dbReference>
<keyword evidence="1 3" id="KW-0963">Cytoplasm</keyword>
<evidence type="ECO:0000313" key="5">
    <source>
        <dbReference type="EMBL" id="JAT10765.1"/>
    </source>
</evidence>
<feature type="region of interest" description="Disordered" evidence="4">
    <location>
        <begin position="360"/>
        <end position="395"/>
    </location>
</feature>
<dbReference type="SUPFAM" id="SSF52402">
    <property type="entry name" value="Adenine nucleotide alpha hydrolases-like"/>
    <property type="match status" value="1"/>
</dbReference>
<dbReference type="Pfam" id="PF10288">
    <property type="entry name" value="CTU2"/>
    <property type="match status" value="1"/>
</dbReference>
<dbReference type="GO" id="GO:0016783">
    <property type="term" value="F:sulfurtransferase activity"/>
    <property type="evidence" value="ECO:0007669"/>
    <property type="project" value="TreeGrafter"/>
</dbReference>
<proteinExistence type="inferred from homology"/>
<comment type="function">
    <text evidence="3">Plays a central role in 2-thiolation of mcm(5)S(2)U at tRNA wobble positions of tRNA(Lys), tRNA(Glu) and tRNA(Gln). May act by forming a heterodimer with NCS6/CTU1 that ligates sulfur from thiocarboxylated URM1 onto the uridine of tRNAs at wobble position.</text>
</comment>
<dbReference type="UniPathway" id="UPA00988"/>
<dbReference type="GO" id="GO:0002143">
    <property type="term" value="P:tRNA wobble position uridine thiolation"/>
    <property type="evidence" value="ECO:0007669"/>
    <property type="project" value="TreeGrafter"/>
</dbReference>
<evidence type="ECO:0000256" key="2">
    <source>
        <dbReference type="ARBA" id="ARBA00022694"/>
    </source>
</evidence>
<comment type="similarity">
    <text evidence="3">Belongs to the CTU2/NCS2 family.</text>
</comment>
<gene>
    <name evidence="5" type="ORF">g.9281</name>
</gene>
<reference evidence="5" key="1">
    <citation type="submission" date="2015-11" db="EMBL/GenBank/DDBJ databases">
        <title>De novo transcriptome assembly of four potential Pierce s Disease insect vectors from Arizona vineyards.</title>
        <authorList>
            <person name="Tassone E.E."/>
        </authorList>
    </citation>
    <scope>NUCLEOTIDE SEQUENCE</scope>
</reference>